<dbReference type="AlphaFoldDB" id="A0A7X0Z890"/>
<evidence type="ECO:0000313" key="1">
    <source>
        <dbReference type="EMBL" id="MBC2177787.1"/>
    </source>
</evidence>
<evidence type="ECO:0000313" key="3">
    <source>
        <dbReference type="Proteomes" id="UP000541735"/>
    </source>
</evidence>
<gene>
    <name evidence="1" type="ORF">HCB27_14235</name>
    <name evidence="2" type="ORF">HCB27_14260</name>
</gene>
<protein>
    <recommendedName>
        <fullName evidence="4">Immunity protein 7</fullName>
    </recommendedName>
</protein>
<name>A0A7X0Z890_9LIST</name>
<dbReference type="EMBL" id="JAARYD010000007">
    <property type="protein sequence ID" value="MBC2177792.1"/>
    <property type="molecule type" value="Genomic_DNA"/>
</dbReference>
<dbReference type="Proteomes" id="UP000541735">
    <property type="component" value="Unassembled WGS sequence"/>
</dbReference>
<accession>A0A7X0Z890</accession>
<evidence type="ECO:0000313" key="2">
    <source>
        <dbReference type="EMBL" id="MBC2177792.1"/>
    </source>
</evidence>
<comment type="caution">
    <text evidence="2">The sequence shown here is derived from an EMBL/GenBank/DDBJ whole genome shotgun (WGS) entry which is preliminary data.</text>
</comment>
<sequence>MLELHGWITVREPYEYDDDDDDFLDDIVKNVELMIQGFNWGSGILQLNYFNGIPTITIAIQSNRKTSEVSDVFELCEYLKINASGSYGLIYMHDDEDLEGNQNNFIAYILARGELRQEIDTYLSPCIPRIEK</sequence>
<evidence type="ECO:0008006" key="4">
    <source>
        <dbReference type="Google" id="ProtNLM"/>
    </source>
</evidence>
<organism evidence="2 3">
    <name type="scientific">Listeria booriae</name>
    <dbReference type="NCBI Taxonomy" id="1552123"/>
    <lineage>
        <taxon>Bacteria</taxon>
        <taxon>Bacillati</taxon>
        <taxon>Bacillota</taxon>
        <taxon>Bacilli</taxon>
        <taxon>Bacillales</taxon>
        <taxon>Listeriaceae</taxon>
        <taxon>Listeria</taxon>
    </lineage>
</organism>
<proteinExistence type="predicted"/>
<dbReference type="RefSeq" id="WP_185549341.1">
    <property type="nucleotide sequence ID" value="NZ_JAARYD010000007.1"/>
</dbReference>
<dbReference type="EMBL" id="JAARYD010000007">
    <property type="protein sequence ID" value="MBC2177787.1"/>
    <property type="molecule type" value="Genomic_DNA"/>
</dbReference>
<dbReference type="InterPro" id="IPR028965">
    <property type="entry name" value="Imm7"/>
</dbReference>
<reference evidence="2 3" key="1">
    <citation type="submission" date="2020-03" db="EMBL/GenBank/DDBJ databases">
        <title>Soil Listeria distribution.</title>
        <authorList>
            <person name="Liao J."/>
            <person name="Wiedmann M."/>
        </authorList>
    </citation>
    <scope>NUCLEOTIDE SEQUENCE [LARGE SCALE GENOMIC DNA]</scope>
    <source>
        <strain evidence="2 3">FSL L7-0259</strain>
    </source>
</reference>
<dbReference type="Pfam" id="PF15585">
    <property type="entry name" value="Imm7"/>
    <property type="match status" value="1"/>
</dbReference>